<reference evidence="1 2" key="1">
    <citation type="submission" date="2017-10" db="EMBL/GenBank/DDBJ databases">
        <title>The draft genome sequence of Lewinella nigricans NBRC 102662.</title>
        <authorList>
            <person name="Wang K."/>
        </authorList>
    </citation>
    <scope>NUCLEOTIDE SEQUENCE [LARGE SCALE GENOMIC DNA]</scope>
    <source>
        <strain evidence="1 2">NBRC 102662</strain>
    </source>
</reference>
<dbReference type="OrthoDB" id="1426277at2"/>
<dbReference type="RefSeq" id="WP_099149947.1">
    <property type="nucleotide sequence ID" value="NZ_PDUD01000017.1"/>
</dbReference>
<name>A0A2D0NDV3_FLAN2</name>
<dbReference type="Proteomes" id="UP000223913">
    <property type="component" value="Unassembled WGS sequence"/>
</dbReference>
<proteinExistence type="predicted"/>
<organism evidence="1 2">
    <name type="scientific">Flavilitoribacter nigricans (strain ATCC 23147 / DSM 23189 / NBRC 102662 / NCIMB 1420 / SS-2)</name>
    <name type="common">Lewinella nigricans</name>
    <dbReference type="NCBI Taxonomy" id="1122177"/>
    <lineage>
        <taxon>Bacteria</taxon>
        <taxon>Pseudomonadati</taxon>
        <taxon>Bacteroidota</taxon>
        <taxon>Saprospiria</taxon>
        <taxon>Saprospirales</taxon>
        <taxon>Lewinellaceae</taxon>
        <taxon>Flavilitoribacter</taxon>
    </lineage>
</organism>
<comment type="caution">
    <text evidence="1">The sequence shown here is derived from an EMBL/GenBank/DDBJ whole genome shotgun (WGS) entry which is preliminary data.</text>
</comment>
<accession>A0A2D0NDV3</accession>
<dbReference type="EMBL" id="PDUD01000017">
    <property type="protein sequence ID" value="PHN06691.1"/>
    <property type="molecule type" value="Genomic_DNA"/>
</dbReference>
<sequence>MKNMLLLVQVLLLLPLFLSAQYQKGELTLLNGEVLTGYIAQDTEVELKKRVHFKESMGRSAYEVYSPNEISGFRFDKGSAYESIQTSYRREEILFKERTFAKLVAAGAIDLYLSQTNIEESEFVFYARKDGRLHQLSEYEYVEDPTGYGTGTKSYYQGILNALTFDCRQRIGFIQEVPFSRKHIVETIDNYNSCQDPNYQPLKNSYKVDKKRSYFIEFFSGPIIARRTYGDLALNEQIVVREVFAMVGIAGQVETFKPSLSRNLLVHNSLEAYKWVPWQESGAISAPALSLAYNMSAHYVFSESARIKFFTRIGGTFILDIGRDILPSPGISLGMGTYFPAGGRLDIQLNAMSILGTEGISSWRLGYAIPLGSKWK</sequence>
<gene>
    <name evidence="1" type="ORF">CRP01_10365</name>
</gene>
<keyword evidence="2" id="KW-1185">Reference proteome</keyword>
<evidence type="ECO:0000313" key="2">
    <source>
        <dbReference type="Proteomes" id="UP000223913"/>
    </source>
</evidence>
<dbReference type="AlphaFoldDB" id="A0A2D0NDV3"/>
<evidence type="ECO:0000313" key="1">
    <source>
        <dbReference type="EMBL" id="PHN06691.1"/>
    </source>
</evidence>
<protein>
    <submittedName>
        <fullName evidence="1">Uncharacterized protein</fullName>
    </submittedName>
</protein>